<dbReference type="KEGG" id="bdh:GV66_05770"/>
<dbReference type="InterPro" id="IPR036363">
    <property type="entry name" value="Thiol_cytolysin_ab_sf"/>
</dbReference>
<dbReference type="EMBL" id="JAHOAX010000006">
    <property type="protein sequence ID" value="MBV3123299.1"/>
    <property type="molecule type" value="Genomic_DNA"/>
</dbReference>
<reference evidence="3" key="5">
    <citation type="submission" date="2023-10" db="EMBL/GenBank/DDBJ databases">
        <title>Genome of Potential pathogenic bacteria in Crohn's disease.</title>
        <authorList>
            <person name="Rodriguez-Palacios A."/>
        </authorList>
    </citation>
    <scope>NUCLEOTIDE SEQUENCE</scope>
    <source>
        <strain evidence="3">CavFT-hAR62</strain>
    </source>
</reference>
<evidence type="ECO:0000313" key="3">
    <source>
        <dbReference type="EMBL" id="MDU0271353.1"/>
    </source>
</evidence>
<evidence type="ECO:0000313" key="1">
    <source>
        <dbReference type="EMBL" id="KAA5323998.1"/>
    </source>
</evidence>
<evidence type="ECO:0000313" key="2">
    <source>
        <dbReference type="EMBL" id="MBV3123299.1"/>
    </source>
</evidence>
<dbReference type="Pfam" id="PF01289">
    <property type="entry name" value="Thiol_cytolysin"/>
    <property type="match status" value="1"/>
</dbReference>
<dbReference type="Proteomes" id="UP001181086">
    <property type="component" value="Unassembled WGS sequence"/>
</dbReference>
<proteinExistence type="predicted"/>
<dbReference type="InterPro" id="IPR001869">
    <property type="entry name" value="Thiol_cytolysin"/>
</dbReference>
<dbReference type="Proteomes" id="UP000481700">
    <property type="component" value="Unassembled WGS sequence"/>
</dbReference>
<dbReference type="EMBL" id="JAWDEV010000011">
    <property type="protein sequence ID" value="MDU0271353.1"/>
    <property type="molecule type" value="Genomic_DNA"/>
</dbReference>
<protein>
    <submittedName>
        <fullName evidence="2">Thiol-activated cytolysin family protein</fullName>
    </submittedName>
</protein>
<reference evidence="2" key="3">
    <citation type="submission" date="2021-06" db="EMBL/GenBank/DDBJ databases">
        <title>Collection of gut derived symbiotic bacterial strains cultured from healthy donors.</title>
        <authorList>
            <person name="Lin H."/>
            <person name="Littmann E."/>
            <person name="Pamer E.G."/>
        </authorList>
    </citation>
    <scope>NUCLEOTIDE SEQUENCE</scope>
    <source>
        <strain evidence="2">MSK.5.10</strain>
    </source>
</reference>
<evidence type="ECO:0000313" key="9">
    <source>
        <dbReference type="Proteomes" id="UP000481700"/>
    </source>
</evidence>
<evidence type="ECO:0000313" key="5">
    <source>
        <dbReference type="EMBL" id="TDB03454.1"/>
    </source>
</evidence>
<evidence type="ECO:0000313" key="6">
    <source>
        <dbReference type="EMBL" id="WHX10359.1"/>
    </source>
</evidence>
<gene>
    <name evidence="4" type="ORF">E1I98_23955</name>
    <name evidence="5" type="ORF">E1J06_19905</name>
    <name evidence="1" type="ORF">F2Z07_02845</name>
    <name evidence="2" type="ORF">KSU80_08910</name>
    <name evidence="6" type="ORF">QNN11_02120</name>
    <name evidence="3" type="ORF">RVH45_15970</name>
</gene>
<accession>A0A0K2HGB7</accession>
<reference evidence="7 8" key="2">
    <citation type="journal article" date="2019" name="Nat. Microbiol.">
        <title>Genomic variation and strain-specific functional adaptation in the human gut microbiome during early life.</title>
        <authorList>
            <person name="Vatanen T."/>
            <person name="Plichta D.R."/>
            <person name="Somani J."/>
            <person name="Munch P.C."/>
            <person name="Arthur T.D."/>
            <person name="Hall A.B."/>
            <person name="Rudolf S."/>
            <person name="Oakeley E.J."/>
            <person name="Ke X."/>
            <person name="Young R.A."/>
            <person name="Haiser H.J."/>
            <person name="Kolde R."/>
            <person name="Yassour M."/>
            <person name="Luopajarvi K."/>
            <person name="Siljander H."/>
            <person name="Virtanen S.M."/>
            <person name="Ilonen J."/>
            <person name="Uibo R."/>
            <person name="Tillmann V."/>
            <person name="Mokurov S."/>
            <person name="Dorshakova N."/>
            <person name="Porter J.A."/>
            <person name="McHardy A.C."/>
            <person name="Lahdesmaki H."/>
            <person name="Vlamakis H."/>
            <person name="Huttenhower C."/>
            <person name="Knip M."/>
            <person name="Xavier R.J."/>
        </authorList>
    </citation>
    <scope>NUCLEOTIDE SEQUENCE [LARGE SCALE GENOMIC DNA]</scope>
    <source>
        <strain evidence="4 7">RJX1047</strain>
        <strain evidence="5 8">RJX1052</strain>
    </source>
</reference>
<dbReference type="Gene3D" id="3.40.30.40">
    <property type="entry name" value="Perfringolysin"/>
    <property type="match status" value="1"/>
</dbReference>
<dbReference type="Proteomes" id="UP000294527">
    <property type="component" value="Unassembled WGS sequence"/>
</dbReference>
<dbReference type="SMR" id="A0A0K2HGB7"/>
<organism evidence="4 7">
    <name type="scientific">Phocaeicola dorei</name>
    <dbReference type="NCBI Taxonomy" id="357276"/>
    <lineage>
        <taxon>Bacteria</taxon>
        <taxon>Pseudomonadati</taxon>
        <taxon>Bacteroidota</taxon>
        <taxon>Bacteroidia</taxon>
        <taxon>Bacteroidales</taxon>
        <taxon>Bacteroidaceae</taxon>
        <taxon>Phocaeicola</taxon>
    </lineage>
</organism>
<dbReference type="GO" id="GO:0015485">
    <property type="term" value="F:cholesterol binding"/>
    <property type="evidence" value="ECO:0007669"/>
    <property type="project" value="InterPro"/>
</dbReference>
<dbReference type="Proteomes" id="UP001177934">
    <property type="component" value="Chromosome"/>
</dbReference>
<evidence type="ECO:0000313" key="4">
    <source>
        <dbReference type="EMBL" id="TDA71924.1"/>
    </source>
</evidence>
<dbReference type="PROSITE" id="PS51257">
    <property type="entry name" value="PROKAR_LIPOPROTEIN"/>
    <property type="match status" value="1"/>
</dbReference>
<reference evidence="6" key="4">
    <citation type="journal article" date="2023" name="Nat. Commun.">
        <title>Identification of a novel Human Milk Oligosaccharides utilization cluster in the infant gut commensal Bacteroides dorei.</title>
        <authorList>
            <person name="Kijner S."/>
            <person name="Ennis D."/>
            <person name="Shmorak S."/>
            <person name="Florentin A."/>
            <person name="Yassour M."/>
        </authorList>
    </citation>
    <scope>NUCLEOTIDE SEQUENCE</scope>
    <source>
        <strain evidence="6">2</strain>
    </source>
</reference>
<evidence type="ECO:0000313" key="8">
    <source>
        <dbReference type="Proteomes" id="UP000294834"/>
    </source>
</evidence>
<dbReference type="Gene3D" id="3.90.840.10">
    <property type="entry name" value="Thiol-activated cytolysin superfamily/Thiol-activated cytolysin, alpha-beta domain"/>
    <property type="match status" value="1"/>
</dbReference>
<dbReference type="EMBL" id="VVZV01000002">
    <property type="protein sequence ID" value="KAA5323998.1"/>
    <property type="molecule type" value="Genomic_DNA"/>
</dbReference>
<dbReference type="InterPro" id="IPR036359">
    <property type="entry name" value="Thiol_cytolysin_sf"/>
</dbReference>
<dbReference type="AlphaFoldDB" id="A0A0K2HGB7"/>
<dbReference type="SUPFAM" id="SSF56978">
    <property type="entry name" value="Perfringolysin"/>
    <property type="match status" value="1"/>
</dbReference>
<reference evidence="1 9" key="1">
    <citation type="journal article" date="2019" name="Nat. Med.">
        <title>A library of human gut bacterial isolates paired with longitudinal multiomics data enables mechanistic microbiome research.</title>
        <authorList>
            <person name="Poyet M."/>
            <person name="Groussin M."/>
            <person name="Gibbons S.M."/>
            <person name="Avila-Pacheco J."/>
            <person name="Jiang X."/>
            <person name="Kearney S.M."/>
            <person name="Perrotta A.R."/>
            <person name="Berdy B."/>
            <person name="Zhao S."/>
            <person name="Lieberman T.D."/>
            <person name="Swanson P.K."/>
            <person name="Smith M."/>
            <person name="Roesemann S."/>
            <person name="Alexander J.E."/>
            <person name="Rich S.A."/>
            <person name="Livny J."/>
            <person name="Vlamakis H."/>
            <person name="Clish C."/>
            <person name="Bullock K."/>
            <person name="Deik A."/>
            <person name="Scott J."/>
            <person name="Pierce K.A."/>
            <person name="Xavier R.J."/>
            <person name="Alm E.J."/>
        </authorList>
    </citation>
    <scope>NUCLEOTIDE SEQUENCE [LARGE SCALE GENOMIC DNA]</scope>
    <source>
        <strain evidence="1 9">BIOML-A25</strain>
    </source>
</reference>
<dbReference type="Proteomes" id="UP000777173">
    <property type="component" value="Unassembled WGS sequence"/>
</dbReference>
<dbReference type="RefSeq" id="WP_007841673.1">
    <property type="nucleotide sequence ID" value="NZ_BAABYF010000001.1"/>
</dbReference>
<sequence>MKKYFYFAIVFLVMFSCENEDLDEISSKANNTANIAPLSSLYYDGIYEIRDGKEVDLTLQQYLSRSTQEFYEIASLNPAYTYLGSVLQAESINTGEYRSVAYPNALKPEIRIAFSLPIKSRVIKPKFTSFNDAVIDAITDAGKDFSGKQSQVFSYKMKEFNYYKEVNMAFGANIKIGQLFSITTSVESDKKQSNTALFVDFSQIYFNVAMDIPDDGNIFLNETERQKYLNQKPVYVNSVNMGRKGVMIVESEESYSEISVSIRAAFNAGIVNGELSLDSKTKEMLKRAQIYIYIIGGNGEDAAKVVTGFPAFQDFIIKGGVYSKEIYGVPISFSGANAADNSMFISQIKI</sequence>
<dbReference type="EMBL" id="SLTU01000003">
    <property type="protein sequence ID" value="TDA71924.1"/>
    <property type="molecule type" value="Genomic_DNA"/>
</dbReference>
<evidence type="ECO:0000313" key="7">
    <source>
        <dbReference type="Proteomes" id="UP000294527"/>
    </source>
</evidence>
<dbReference type="EMBL" id="SLTX01000002">
    <property type="protein sequence ID" value="TDB03454.1"/>
    <property type="molecule type" value="Genomic_DNA"/>
</dbReference>
<dbReference type="EMBL" id="CP126056">
    <property type="protein sequence ID" value="WHX10359.1"/>
    <property type="molecule type" value="Genomic_DNA"/>
</dbReference>
<name>A0A0K2HGB7_9BACT</name>
<dbReference type="Proteomes" id="UP000294834">
    <property type="component" value="Unassembled WGS sequence"/>
</dbReference>